<keyword evidence="4" id="KW-1185">Reference proteome</keyword>
<dbReference type="Proteomes" id="UP000275078">
    <property type="component" value="Unassembled WGS sequence"/>
</dbReference>
<dbReference type="InterPro" id="IPR011993">
    <property type="entry name" value="PH-like_dom_sf"/>
</dbReference>
<dbReference type="SUPFAM" id="SSF50729">
    <property type="entry name" value="PH domain-like"/>
    <property type="match status" value="1"/>
</dbReference>
<feature type="domain" description="PH" evidence="2">
    <location>
        <begin position="75"/>
        <end position="188"/>
    </location>
</feature>
<dbReference type="PROSITE" id="PS50003">
    <property type="entry name" value="PH_DOMAIN"/>
    <property type="match status" value="1"/>
</dbReference>
<dbReference type="PANTHER" id="PTHR37283">
    <property type="entry name" value="PH DOMAIN-CONTAINING PROTEIN YHR131C"/>
    <property type="match status" value="1"/>
</dbReference>
<feature type="region of interest" description="Disordered" evidence="1">
    <location>
        <begin position="280"/>
        <end position="322"/>
    </location>
</feature>
<evidence type="ECO:0000313" key="3">
    <source>
        <dbReference type="EMBL" id="RPA84429.1"/>
    </source>
</evidence>
<reference evidence="3 4" key="1">
    <citation type="journal article" date="2018" name="Nat. Ecol. Evol.">
        <title>Pezizomycetes genomes reveal the molecular basis of ectomycorrhizal truffle lifestyle.</title>
        <authorList>
            <person name="Murat C."/>
            <person name="Payen T."/>
            <person name="Noel B."/>
            <person name="Kuo A."/>
            <person name="Morin E."/>
            <person name="Chen J."/>
            <person name="Kohler A."/>
            <person name="Krizsan K."/>
            <person name="Balestrini R."/>
            <person name="Da Silva C."/>
            <person name="Montanini B."/>
            <person name="Hainaut M."/>
            <person name="Levati E."/>
            <person name="Barry K.W."/>
            <person name="Belfiori B."/>
            <person name="Cichocki N."/>
            <person name="Clum A."/>
            <person name="Dockter R.B."/>
            <person name="Fauchery L."/>
            <person name="Guy J."/>
            <person name="Iotti M."/>
            <person name="Le Tacon F."/>
            <person name="Lindquist E.A."/>
            <person name="Lipzen A."/>
            <person name="Malagnac F."/>
            <person name="Mello A."/>
            <person name="Molinier V."/>
            <person name="Miyauchi S."/>
            <person name="Poulain J."/>
            <person name="Riccioni C."/>
            <person name="Rubini A."/>
            <person name="Sitrit Y."/>
            <person name="Splivallo R."/>
            <person name="Traeger S."/>
            <person name="Wang M."/>
            <person name="Zifcakova L."/>
            <person name="Wipf D."/>
            <person name="Zambonelli A."/>
            <person name="Paolocci F."/>
            <person name="Nowrousian M."/>
            <person name="Ottonello S."/>
            <person name="Baldrian P."/>
            <person name="Spatafora J.W."/>
            <person name="Henrissat B."/>
            <person name="Nagy L.G."/>
            <person name="Aury J.M."/>
            <person name="Wincker P."/>
            <person name="Grigoriev I.V."/>
            <person name="Bonfante P."/>
            <person name="Martin F.M."/>
        </authorList>
    </citation>
    <scope>NUCLEOTIDE SEQUENCE [LARGE SCALE GENOMIC DNA]</scope>
    <source>
        <strain evidence="3 4">RN42</strain>
    </source>
</reference>
<feature type="region of interest" description="Disordered" evidence="1">
    <location>
        <begin position="1"/>
        <end position="22"/>
    </location>
</feature>
<dbReference type="PANTHER" id="PTHR37283:SF1">
    <property type="entry name" value="PH DOMAIN-CONTAINING PROTEIN YHR131C"/>
    <property type="match status" value="1"/>
</dbReference>
<feature type="region of interest" description="Disordered" evidence="1">
    <location>
        <begin position="233"/>
        <end position="263"/>
    </location>
</feature>
<evidence type="ECO:0000256" key="1">
    <source>
        <dbReference type="SAM" id="MobiDB-lite"/>
    </source>
</evidence>
<dbReference type="Gene3D" id="2.30.29.30">
    <property type="entry name" value="Pleckstrin-homology domain (PH domain)/Phosphotyrosine-binding domain (PTB)"/>
    <property type="match status" value="1"/>
</dbReference>
<dbReference type="STRING" id="1160509.A0A3N4IF57"/>
<proteinExistence type="predicted"/>
<feature type="compositionally biased region" description="Polar residues" evidence="1">
    <location>
        <begin position="282"/>
        <end position="314"/>
    </location>
</feature>
<evidence type="ECO:0000259" key="2">
    <source>
        <dbReference type="PROSITE" id="PS50003"/>
    </source>
</evidence>
<dbReference type="InterPro" id="IPR001849">
    <property type="entry name" value="PH_domain"/>
</dbReference>
<dbReference type="OrthoDB" id="5865767at2759"/>
<protein>
    <submittedName>
        <fullName evidence="3">PH domain-like protein</fullName>
    </submittedName>
</protein>
<dbReference type="EMBL" id="ML119659">
    <property type="protein sequence ID" value="RPA84429.1"/>
    <property type="molecule type" value="Genomic_DNA"/>
</dbReference>
<dbReference type="AlphaFoldDB" id="A0A3N4IF57"/>
<gene>
    <name evidence="3" type="ORF">BJ508DRAFT_412800</name>
</gene>
<name>A0A3N4IF57_ASCIM</name>
<accession>A0A3N4IF57</accession>
<dbReference type="SMART" id="SM00233">
    <property type="entry name" value="PH"/>
    <property type="match status" value="1"/>
</dbReference>
<organism evidence="3 4">
    <name type="scientific">Ascobolus immersus RN42</name>
    <dbReference type="NCBI Taxonomy" id="1160509"/>
    <lineage>
        <taxon>Eukaryota</taxon>
        <taxon>Fungi</taxon>
        <taxon>Dikarya</taxon>
        <taxon>Ascomycota</taxon>
        <taxon>Pezizomycotina</taxon>
        <taxon>Pezizomycetes</taxon>
        <taxon>Pezizales</taxon>
        <taxon>Ascobolaceae</taxon>
        <taxon>Ascobolus</taxon>
    </lineage>
</organism>
<evidence type="ECO:0000313" key="4">
    <source>
        <dbReference type="Proteomes" id="UP000275078"/>
    </source>
</evidence>
<sequence length="401" mass="45007">MHAYPSSLSSTNSSPSSSTTSLQHYEMLPPSYYEIDADIRLPPPRFPIAPRPEEGCEALPTYTSSIFKEALFDVKFEMSSPFEKAHDRSWRSVYTVLNGTALNIYRPKRTTVLGNLGPGQSANSVKGFAPGHLLKTYTLQGAEIGLADDYHKRPHVVRVRAEKDQFLLAMGSLATMMDWLESLSSAIDLAPALEERQLPRYQTIPRRRHHHHTTLQMVSEQEAIMRQQFPHLLQPDDSHRSSPTGSTVDVPDESTVPNPHNHQNIAAHENDLDLAAFRGHRQASQPTTPRASSELIQSTSGELTRRSSVSSTCSQEEEAEEIKAIQPHRISEQANLRYAKRCMPNLPANAPRQSDFLITGDGKRWKIDWDHKQLIEWRGRPDTLPAYEDAVFGRSTAEGLA</sequence>